<proteinExistence type="predicted"/>
<protein>
    <submittedName>
        <fullName evidence="1">Uncharacterized protein</fullName>
    </submittedName>
</protein>
<evidence type="ECO:0000313" key="1">
    <source>
        <dbReference type="EMBL" id="OGZ78692.1"/>
    </source>
</evidence>
<name>A0A1G2IVJ5_9BACT</name>
<organism evidence="1 2">
    <name type="scientific">Candidatus Staskawiczbacteria bacterium RIFOXYB1_FULL_37_44</name>
    <dbReference type="NCBI Taxonomy" id="1802223"/>
    <lineage>
        <taxon>Bacteria</taxon>
        <taxon>Candidatus Staskawicziibacteriota</taxon>
    </lineage>
</organism>
<dbReference type="Proteomes" id="UP000178650">
    <property type="component" value="Unassembled WGS sequence"/>
</dbReference>
<dbReference type="STRING" id="1802223.A2358_02715"/>
<reference evidence="1 2" key="1">
    <citation type="journal article" date="2016" name="Nat. Commun.">
        <title>Thousands of microbial genomes shed light on interconnected biogeochemical processes in an aquifer system.</title>
        <authorList>
            <person name="Anantharaman K."/>
            <person name="Brown C.T."/>
            <person name="Hug L.A."/>
            <person name="Sharon I."/>
            <person name="Castelle C.J."/>
            <person name="Probst A.J."/>
            <person name="Thomas B.C."/>
            <person name="Singh A."/>
            <person name="Wilkins M.J."/>
            <person name="Karaoz U."/>
            <person name="Brodie E.L."/>
            <person name="Williams K.H."/>
            <person name="Hubbard S.S."/>
            <person name="Banfield J.F."/>
        </authorList>
    </citation>
    <scope>NUCLEOTIDE SEQUENCE [LARGE SCALE GENOMIC DNA]</scope>
</reference>
<evidence type="ECO:0000313" key="2">
    <source>
        <dbReference type="Proteomes" id="UP000178650"/>
    </source>
</evidence>
<dbReference type="AlphaFoldDB" id="A0A1G2IVJ5"/>
<sequence length="553" mass="65505">MNIEARQCEKCHKDFTMQADDIPFYEKMDLPLPTMCPFCRFKYLLAFWVNGRFRITKSALSGKTIITVIPESVPFPIYERNEFVSDECDPLTCGKEYDSSKPFIEQITELQSKVPHPHNVGAKNINCDWADDVWESKDAYLTRSCLKVDTVNYGYRIMNCKNCVDVTFSFDLERCYDCLNCFKSYNLNYSFNSRDCMDSFFLYDCRNCQNCFMSWNLRNKKYHILNQPYSKEDYEKKLEEYNLKSRATAEKLKKEFWQHIGNDAIHRQNYNIQAVNSTGNFLENDKNCQECYFIQESENCRYIFRGYKNKETIDSVGGLDTEKVTLGSIDQIAYNNLCCLYTTNCRYSYYLDSCEETEYCFGCVGLRKKKYCILNKQYTKEEYENLVEKIKSDMKNRGEWGKFWPLSSAYCGYNLSLAHMQFPMTKEEALNFGAKWEESAEPHYDSIINADTLPDNIDEVKDDIIKQRILCPETKLSYNITKEELQFYRERGIPLPQRHFDWRTLDRYKPFSLMTALQRGSCVYCNKEIEHYYDLELEFQKIACLECYQREVA</sequence>
<dbReference type="EMBL" id="MHPJ01000015">
    <property type="protein sequence ID" value="OGZ78692.1"/>
    <property type="molecule type" value="Genomic_DNA"/>
</dbReference>
<gene>
    <name evidence="1" type="ORF">A2358_02715</name>
</gene>
<accession>A0A1G2IVJ5</accession>
<comment type="caution">
    <text evidence="1">The sequence shown here is derived from an EMBL/GenBank/DDBJ whole genome shotgun (WGS) entry which is preliminary data.</text>
</comment>